<organism evidence="2 3">
    <name type="scientific">Marinobacterium stanieri</name>
    <dbReference type="NCBI Taxonomy" id="49186"/>
    <lineage>
        <taxon>Bacteria</taxon>
        <taxon>Pseudomonadati</taxon>
        <taxon>Pseudomonadota</taxon>
        <taxon>Gammaproteobacteria</taxon>
        <taxon>Oceanospirillales</taxon>
        <taxon>Oceanospirillaceae</taxon>
        <taxon>Marinobacterium</taxon>
    </lineage>
</organism>
<dbReference type="RefSeq" id="WP_076460598.1">
    <property type="nucleotide sequence ID" value="NZ_FTMN01000001.1"/>
</dbReference>
<sequence>MHNPKGRHDSQRRRLLKFGAAAGILSAVPASGLLARQSSNAHIVIIGAGAAGLDIASRLQRSLEGARITLVGARQQHYYQPGFTLVASGLWQMDRVLTSTQEWVPQNVSWIEADATGFNPDNNQVRLSNQQTLTYDLLVVATGCQLNYADIEGISPELIGQQGIGSVYAGPEAARATNHAIQALIDRGEGRVLFTLPHTPIKCAGAPLKMTFTTLSRLEDSGQRERFQVDFFTPFKEKVFSVPVYNDFVLNRWLEQQVGLYDQRRLVAIDPGARTALFSHASGETDQESYDFIHVVPPMSAPDVVRHSELAWQEGSMAQQWLEVDQYSLQHRRYPNIFGIGDVAGTPFGKTAASVKKQAPVVEENILAYLADQPLKARYNGYTSCPLITSIGRAMLAEFGYGGELMPSFPFISPTEESWAVWVMKEKMLQPAYYAMLNGRV</sequence>
<reference evidence="2 3" key="1">
    <citation type="submission" date="2017-01" db="EMBL/GenBank/DDBJ databases">
        <authorList>
            <person name="Mah S.A."/>
            <person name="Swanson W.J."/>
            <person name="Moy G.W."/>
            <person name="Vacquier V.D."/>
        </authorList>
    </citation>
    <scope>NUCLEOTIDE SEQUENCE [LARGE SCALE GENOMIC DNA]</scope>
    <source>
        <strain evidence="2 3">DSM 7027</strain>
    </source>
</reference>
<dbReference type="AlphaFoldDB" id="A0A1N6NSZ9"/>
<dbReference type="GO" id="GO:0071949">
    <property type="term" value="F:FAD binding"/>
    <property type="evidence" value="ECO:0007669"/>
    <property type="project" value="TreeGrafter"/>
</dbReference>
<dbReference type="InterPro" id="IPR023753">
    <property type="entry name" value="FAD/NAD-binding_dom"/>
</dbReference>
<evidence type="ECO:0000313" key="2">
    <source>
        <dbReference type="EMBL" id="SIP95225.1"/>
    </source>
</evidence>
<dbReference type="PROSITE" id="PS51318">
    <property type="entry name" value="TAT"/>
    <property type="match status" value="1"/>
</dbReference>
<dbReference type="PRINTS" id="PR00368">
    <property type="entry name" value="FADPNR"/>
</dbReference>
<dbReference type="SUPFAM" id="SSF51905">
    <property type="entry name" value="FAD/NAD(P)-binding domain"/>
    <property type="match status" value="2"/>
</dbReference>
<gene>
    <name evidence="2" type="ORF">SAMN05421647_101541</name>
</gene>
<accession>A0A1N6NSZ9</accession>
<dbReference type="InterPro" id="IPR006311">
    <property type="entry name" value="TAT_signal"/>
</dbReference>
<protein>
    <submittedName>
        <fullName evidence="2">Sulfide:quinone oxidoreductase</fullName>
    </submittedName>
</protein>
<dbReference type="PANTHER" id="PTHR10632:SF2">
    <property type="entry name" value="SULFIDE:QUINONE OXIDOREDUCTASE, MITOCHONDRIAL"/>
    <property type="match status" value="1"/>
</dbReference>
<dbReference type="Proteomes" id="UP000186895">
    <property type="component" value="Unassembled WGS sequence"/>
</dbReference>
<evidence type="ECO:0000313" key="3">
    <source>
        <dbReference type="Proteomes" id="UP000186895"/>
    </source>
</evidence>
<dbReference type="EMBL" id="FTMN01000001">
    <property type="protein sequence ID" value="SIP95225.1"/>
    <property type="molecule type" value="Genomic_DNA"/>
</dbReference>
<dbReference type="eggNOG" id="COG0446">
    <property type="taxonomic scope" value="Bacteria"/>
</dbReference>
<dbReference type="GO" id="GO:0070224">
    <property type="term" value="F:sulfide:quinone oxidoreductase activity"/>
    <property type="evidence" value="ECO:0007669"/>
    <property type="project" value="TreeGrafter"/>
</dbReference>
<evidence type="ECO:0000259" key="1">
    <source>
        <dbReference type="Pfam" id="PF07992"/>
    </source>
</evidence>
<dbReference type="Gene3D" id="3.50.50.60">
    <property type="entry name" value="FAD/NAD(P)-binding domain"/>
    <property type="match status" value="2"/>
</dbReference>
<dbReference type="GO" id="GO:0070221">
    <property type="term" value="P:sulfide oxidation, using sulfide:quinone oxidoreductase"/>
    <property type="evidence" value="ECO:0007669"/>
    <property type="project" value="TreeGrafter"/>
</dbReference>
<feature type="domain" description="FAD/NAD(P)-binding" evidence="1">
    <location>
        <begin position="42"/>
        <end position="158"/>
    </location>
</feature>
<keyword evidence="3" id="KW-1185">Reference proteome</keyword>
<dbReference type="InterPro" id="IPR036188">
    <property type="entry name" value="FAD/NAD-bd_sf"/>
</dbReference>
<dbReference type="PANTHER" id="PTHR10632">
    <property type="entry name" value="SULFIDE:QUINONE OXIDOREDUCTASE"/>
    <property type="match status" value="1"/>
</dbReference>
<name>A0A1N6NSZ9_9GAMM</name>
<dbReference type="Pfam" id="PF07992">
    <property type="entry name" value="Pyr_redox_2"/>
    <property type="match status" value="1"/>
</dbReference>
<dbReference type="InterPro" id="IPR015904">
    <property type="entry name" value="Sulphide_quinone_reductase"/>
</dbReference>
<dbReference type="STRING" id="49186.SAMN05421647_101541"/>
<proteinExistence type="predicted"/>